<dbReference type="InterPro" id="IPR012939">
    <property type="entry name" value="Glyco_hydro_92"/>
</dbReference>
<feature type="domain" description="Glycosyl hydrolase family 92" evidence="2">
    <location>
        <begin position="324"/>
        <end position="790"/>
    </location>
</feature>
<dbReference type="RefSeq" id="WP_404613657.1">
    <property type="nucleotide sequence ID" value="NZ_JADIKK010000008.1"/>
</dbReference>
<evidence type="ECO:0000259" key="2">
    <source>
        <dbReference type="Pfam" id="PF07971"/>
    </source>
</evidence>
<feature type="region of interest" description="Disordered" evidence="1">
    <location>
        <begin position="792"/>
        <end position="816"/>
    </location>
</feature>
<dbReference type="Pfam" id="PF07971">
    <property type="entry name" value="Glyco_hydro_92"/>
    <property type="match status" value="1"/>
</dbReference>
<dbReference type="InterPro" id="IPR005887">
    <property type="entry name" value="GH92_a_mannosidase_put"/>
</dbReference>
<keyword evidence="4" id="KW-0378">Hydrolase</keyword>
<dbReference type="GO" id="GO:0016798">
    <property type="term" value="F:hydrolase activity, acting on glycosyl bonds"/>
    <property type="evidence" value="ECO:0007669"/>
    <property type="project" value="UniProtKB-KW"/>
</dbReference>
<evidence type="ECO:0000256" key="1">
    <source>
        <dbReference type="SAM" id="MobiDB-lite"/>
    </source>
</evidence>
<dbReference type="PANTHER" id="PTHR12143">
    <property type="entry name" value="PEPTIDE N-GLYCANASE PNGASE -RELATED"/>
    <property type="match status" value="1"/>
</dbReference>
<dbReference type="Gene3D" id="3.30.2080.10">
    <property type="entry name" value="GH92 mannosidase domain"/>
    <property type="match status" value="1"/>
</dbReference>
<keyword evidence="5" id="KW-1185">Reference proteome</keyword>
<accession>A0ABW8J5I1</accession>
<dbReference type="SUPFAM" id="SSF48208">
    <property type="entry name" value="Six-hairpin glycosidases"/>
    <property type="match status" value="1"/>
</dbReference>
<dbReference type="InterPro" id="IPR050883">
    <property type="entry name" value="PNGase"/>
</dbReference>
<dbReference type="Gene3D" id="1.20.1610.10">
    <property type="entry name" value="alpha-1,2-mannosidases domains"/>
    <property type="match status" value="1"/>
</dbReference>
<dbReference type="InterPro" id="IPR008928">
    <property type="entry name" value="6-hairpin_glycosidase_sf"/>
</dbReference>
<dbReference type="Gene3D" id="1.20.1050.60">
    <property type="entry name" value="alpha-1,2-mannosidase"/>
    <property type="match status" value="1"/>
</dbReference>
<reference evidence="4 5" key="1">
    <citation type="submission" date="2020-10" db="EMBL/GenBank/DDBJ databases">
        <title>Phylogeny of dyella-like bacteria.</title>
        <authorList>
            <person name="Fu J."/>
        </authorList>
    </citation>
    <scope>NUCLEOTIDE SEQUENCE [LARGE SCALE GENOMIC DNA]</scope>
    <source>
        <strain evidence="4 5">KACC 19113</strain>
    </source>
</reference>
<dbReference type="Pfam" id="PF17678">
    <property type="entry name" value="Glyco_hydro_92N"/>
    <property type="match status" value="2"/>
</dbReference>
<sequence>MVTRRRFLQGATALTLLGGIDAHRALAASHAQGGADALSLSSLPKNNVSKYVDIFVGTGGHGHTYPGPTLPWGMVQLSPDTNNYGWDACSGYHQADGSIMGFSHTHLSGTGGGDLLDVLVMPRQGEVLLMPGERGLPDQLYYSKFDGAAHGPHLTADSVAHPGKGYRSRYDKGSEQAVPGYYRVRLTDNDILAELTATARTGFHRYTFNKSGPGHLLLDFTHGYQDNAKTPCKVSDAELRLVGNDTLVGGRRVGEWAPGRYIYFAMKLSRPIAKATLYIEDAPLPSGMHEASGDHLKAALHFDDANKAPLLVKVGLSAVDVDGALRNLETELPDWNFERVQQAAAQQWEQELSRIRIDSSSNVVLKTFYSSLYHTMVAPTLFSDVDGRYRGMDLKVHTLPEGQHTYSTYSLWDIYRALHPLYTLFQPERIPDFANDLIRQANESPEGPAVWPLQGVETGCMIGYHSIVLLAEAQAKGYPGIAFDKAWPVYRKRAFDDDYRGLPLYREMGFIPADMEWESVSKTLEYSYDDWAMARLADGVGQHADAEALRKRSRNYRNVFDPKITFMRPRDSKGQWIEPFDPREMGHFEKWRDFTESNPWEATFLNQHDLYGYMSMFGGTPAFERKLDELFTTSSELPADAPPDIAGMVGQYAHGNEPSHHVAYLYAYTGSHWKTQSRVRSLLETMYPPLPDGTAGNDDCGQMSAWYVLSALGLYAVDPVSAEWVFGSPLVDRGEVMVGDGKKLVVEANGNGPGKPYIQSVTWNGKPWTKSWISHAELAAGGTLVFEMGDQPNKKFGAAPEDRPPSFGHLATETKA</sequence>
<evidence type="ECO:0000313" key="4">
    <source>
        <dbReference type="EMBL" id="MFK2877449.1"/>
    </source>
</evidence>
<dbReference type="Gene3D" id="2.70.98.10">
    <property type="match status" value="1"/>
</dbReference>
<keyword evidence="4" id="KW-0326">Glycosidase</keyword>
<dbReference type="NCBIfam" id="TIGR01180">
    <property type="entry name" value="aman2_put"/>
    <property type="match status" value="1"/>
</dbReference>
<dbReference type="InterPro" id="IPR006311">
    <property type="entry name" value="TAT_signal"/>
</dbReference>
<dbReference type="EC" id="3.2.1.-" evidence="4"/>
<dbReference type="PANTHER" id="PTHR12143:SF39">
    <property type="entry name" value="SECRETED PROTEIN"/>
    <property type="match status" value="1"/>
</dbReference>
<proteinExistence type="predicted"/>
<feature type="domain" description="Glycosyl hydrolase family 92 N-terminal" evidence="3">
    <location>
        <begin position="159"/>
        <end position="317"/>
    </location>
</feature>
<comment type="caution">
    <text evidence="4">The sequence shown here is derived from an EMBL/GenBank/DDBJ whole genome shotgun (WGS) entry which is preliminary data.</text>
</comment>
<dbReference type="InterPro" id="IPR014718">
    <property type="entry name" value="GH-type_carb-bd"/>
</dbReference>
<gene>
    <name evidence="4" type="ORF">ISP25_10250</name>
</gene>
<name>A0ABW8J5I1_9GAMM</name>
<evidence type="ECO:0000259" key="3">
    <source>
        <dbReference type="Pfam" id="PF17678"/>
    </source>
</evidence>
<organism evidence="4 5">
    <name type="scientific">Rhodanobacter hydrolyticus</name>
    <dbReference type="NCBI Taxonomy" id="2250595"/>
    <lineage>
        <taxon>Bacteria</taxon>
        <taxon>Pseudomonadati</taxon>
        <taxon>Pseudomonadota</taxon>
        <taxon>Gammaproteobacteria</taxon>
        <taxon>Lysobacterales</taxon>
        <taxon>Rhodanobacteraceae</taxon>
        <taxon>Rhodanobacter</taxon>
    </lineage>
</organism>
<evidence type="ECO:0000313" key="5">
    <source>
        <dbReference type="Proteomes" id="UP001620339"/>
    </source>
</evidence>
<feature type="domain" description="Glycosyl hydrolase family 92 N-terminal" evidence="3">
    <location>
        <begin position="51"/>
        <end position="147"/>
    </location>
</feature>
<dbReference type="InterPro" id="IPR041371">
    <property type="entry name" value="GH92_N"/>
</dbReference>
<protein>
    <submittedName>
        <fullName evidence="4">GH92 family glycosyl hydrolase</fullName>
        <ecNumber evidence="4">3.2.1.-</ecNumber>
    </submittedName>
</protein>
<dbReference type="EMBL" id="JADIKK010000008">
    <property type="protein sequence ID" value="MFK2877449.1"/>
    <property type="molecule type" value="Genomic_DNA"/>
</dbReference>
<dbReference type="PROSITE" id="PS51318">
    <property type="entry name" value="TAT"/>
    <property type="match status" value="1"/>
</dbReference>
<dbReference type="Proteomes" id="UP001620339">
    <property type="component" value="Unassembled WGS sequence"/>
</dbReference>